<reference evidence="2 3" key="1">
    <citation type="journal article" date="2011" name="Proc. Natl. Acad. Sci. U.S.A.">
        <title>Niche of harmful alga Aureococcus anophagefferens revealed through ecogenomics.</title>
        <authorList>
            <person name="Gobler C.J."/>
            <person name="Berry D.L."/>
            <person name="Dyhrman S.T."/>
            <person name="Wilhelm S.W."/>
            <person name="Salamov A."/>
            <person name="Lobanov A.V."/>
            <person name="Zhang Y."/>
            <person name="Collier J.L."/>
            <person name="Wurch L.L."/>
            <person name="Kustka A.B."/>
            <person name="Dill B.D."/>
            <person name="Shah M."/>
            <person name="VerBerkmoes N.C."/>
            <person name="Kuo A."/>
            <person name="Terry A."/>
            <person name="Pangilinan J."/>
            <person name="Lindquist E.A."/>
            <person name="Lucas S."/>
            <person name="Paulsen I.T."/>
            <person name="Hattenrath-Lehmann T.K."/>
            <person name="Talmage S.C."/>
            <person name="Walker E.A."/>
            <person name="Koch F."/>
            <person name="Burson A.M."/>
            <person name="Marcoval M.A."/>
            <person name="Tang Y.Z."/>
            <person name="Lecleir G.R."/>
            <person name="Coyne K.J."/>
            <person name="Berg G.M."/>
            <person name="Bertrand E.M."/>
            <person name="Saito M.A."/>
            <person name="Gladyshev V.N."/>
            <person name="Grigoriev I.V."/>
        </authorList>
    </citation>
    <scope>NUCLEOTIDE SEQUENCE [LARGE SCALE GENOMIC DNA]</scope>
    <source>
        <strain evidence="3">CCMP 1984</strain>
    </source>
</reference>
<dbReference type="GeneID" id="20225691"/>
<protein>
    <submittedName>
        <fullName evidence="2">Uncharacterized protein</fullName>
    </submittedName>
</protein>
<keyword evidence="3" id="KW-1185">Reference proteome</keyword>
<dbReference type="InParanoid" id="F0YGP8"/>
<proteinExistence type="predicted"/>
<feature type="region of interest" description="Disordered" evidence="1">
    <location>
        <begin position="283"/>
        <end position="315"/>
    </location>
</feature>
<dbReference type="RefSeq" id="XP_009039551.1">
    <property type="nucleotide sequence ID" value="XM_009041303.1"/>
</dbReference>
<feature type="region of interest" description="Disordered" evidence="1">
    <location>
        <begin position="783"/>
        <end position="810"/>
    </location>
</feature>
<evidence type="ECO:0000313" key="3">
    <source>
        <dbReference type="Proteomes" id="UP000002729"/>
    </source>
</evidence>
<evidence type="ECO:0000256" key="1">
    <source>
        <dbReference type="SAM" id="MobiDB-lite"/>
    </source>
</evidence>
<sequence length="1445" mass="158681">MKSIGGMHSKNRNELSVVDLKLYSKIRFLLANYWPFLELTGHEAECAPRTNVEILKVDLGKPRQILAATLDTLVADLQKGGMVGDTLLRYFAEGDVALIAVSRAPTVPPSPSLAFHASCFPSKLSTVVAMLILDQIADLDKDAFPLAQLIALARDTITAAIFPPNGYTEDRACHEDTCRHRTLRLCMKRGWRLMSLTRQAQIGKITARALFTPRREDPLHRYQTRRLAAQQRPILACPGSMSWIRYTRYLGRCDAHFSAALPQCSSVRKIYVRVFHYAFDRPSQPPKVSQSEQRQHSQNKLNGENGDSTNEITERPEDGAFSDLLLRIILAVDPSCLETFLRTLDTDALGTLVPMFLRPSLNAASNIGTGSHDMPDHRQLIALLKDKPAALVAAIDGLFFPGEETSMSQKGPCALQRGNEFASQAGLFAKLNAVSPLFGPRLVCETRFNDGDLLIGAITCIEDASFHERLWELFKYQSKHQSPEAKVVETYDNAAVSSIPPGVNCAKDDESNLASKSPLVSALTKEFGNRITYAHDTLTLLQATEDAEHTLILAPIRRQAAIIIQAAVRASIQTKLHLCSCSTGTQTDSSQPRTPYNIDIPGSMATLNPFDATRDDIHALRLRASAYGFDRNTGIEEYIAKLGTQIDWTTWRSRALNLGFGDNIDAFLTMHASCVEWDSLRYLAHHAGCEDNVEKFLEDKGATRFVHSKVSAKVSLPDTLQNAEFSEVDAQKSDWAASNVAESSPRCKMYAIASANIGTGSDPQFDSSKDKSELLETDIVLQCPGRGNDARSTSEIDAGASSRPSTQTQALRLESGTFSHRSPDGNPRSGTSVSILESTGGNSISELFVPWADFLCPQCSWSERTSASQAQGMRDESTILGIAKSTDARVASTSLIGTVEEHAPPEMSMYKGPPLLDFEKRMISTPSQPQVDVEFSPYLKLLVGKVAASTLSNVTPLSLEASLLRINRILADKATLDAAVARDGHVPQSLPGYISSWHVMRFGQRDAARQHEIRLRARVFAFLGSYRRMTTCHDSTNETLDAFARRRMRQFCDLLGVSPVRAPLYSPLVQHQFIILLWRLFPGDPRSTADALLPAQLRRRENAGSAFQSRQTDVVPLSRVVCALIGSGLNVDVDEPVASEMQLKQLLKKARALPQVSRRDTSGALLGRGIAVNDILDLALNFMFDRAKEIQGRLRASLKSFNPNGDECFSWFEFSSLLKSLDAKPNLSFEDTVQLFEEVQGDTPTVADQASNKESNTESECAFIDSVRFARGAWKSGVFKHVNKTKRHNPASTMALQAGIRNCRALCTASMDHQPDISVADWCPSGKPDLVKLESSSKCLAGSAPNAKLKNARRTVVADAIKRQGGTSCVSFQQSSGYKNFGLKSASKSLKSHPSGCKVTHHSPSRGVVFARLKHKQFASSAIPAATGSSFQVEVLQNRAARKIY</sequence>
<accession>F0YGP8</accession>
<gene>
    <name evidence="2" type="ORF">AURANDRAFT_66193</name>
</gene>
<organism evidence="3">
    <name type="scientific">Aureococcus anophagefferens</name>
    <name type="common">Harmful bloom alga</name>
    <dbReference type="NCBI Taxonomy" id="44056"/>
    <lineage>
        <taxon>Eukaryota</taxon>
        <taxon>Sar</taxon>
        <taxon>Stramenopiles</taxon>
        <taxon>Ochrophyta</taxon>
        <taxon>Pelagophyceae</taxon>
        <taxon>Pelagomonadales</taxon>
        <taxon>Pelagomonadaceae</taxon>
        <taxon>Aureococcus</taxon>
    </lineage>
</organism>
<dbReference type="KEGG" id="aaf:AURANDRAFT_66193"/>
<dbReference type="Proteomes" id="UP000002729">
    <property type="component" value="Unassembled WGS sequence"/>
</dbReference>
<dbReference type="EMBL" id="GL833139">
    <property type="protein sequence ID" value="EGB05712.1"/>
    <property type="molecule type" value="Genomic_DNA"/>
</dbReference>
<evidence type="ECO:0000313" key="2">
    <source>
        <dbReference type="EMBL" id="EGB05712.1"/>
    </source>
</evidence>
<feature type="compositionally biased region" description="Polar residues" evidence="1">
    <location>
        <begin position="286"/>
        <end position="311"/>
    </location>
</feature>
<name>F0YGP8_AURAN</name>